<organism evidence="1 2">
    <name type="scientific">Rhodobacter capsulatus (strain ATCC BAA-309 / NBRC 16581 / SB1003)</name>
    <dbReference type="NCBI Taxonomy" id="272942"/>
    <lineage>
        <taxon>Bacteria</taxon>
        <taxon>Pseudomonadati</taxon>
        <taxon>Pseudomonadota</taxon>
        <taxon>Alphaproteobacteria</taxon>
        <taxon>Rhodobacterales</taxon>
        <taxon>Rhodobacter group</taxon>
        <taxon>Rhodobacter</taxon>
    </lineage>
</organism>
<evidence type="ECO:0000313" key="2">
    <source>
        <dbReference type="Proteomes" id="UP000002361"/>
    </source>
</evidence>
<reference evidence="1 2" key="2">
    <citation type="journal article" date="2010" name="J. Bacteriol.">
        <title>Complete genome sequence of the photosynthetic purple nonsulfur bacterium Rhodobacter capsulatus SB 1003.</title>
        <authorList>
            <person name="Strnad H."/>
            <person name="Lapidus A."/>
            <person name="Paces J."/>
            <person name="Ulbrich P."/>
            <person name="Vlcek C."/>
            <person name="Paces V."/>
            <person name="Haselkorn R."/>
        </authorList>
    </citation>
    <scope>NUCLEOTIDE SEQUENCE [LARGE SCALE GENOMIC DNA]</scope>
    <source>
        <strain evidence="2">ATCC BAA-309 / NBRC 16581 / SB1003</strain>
    </source>
</reference>
<dbReference type="EMBL" id="CP001312">
    <property type="protein sequence ID" value="ADE86665.1"/>
    <property type="molecule type" value="Genomic_DNA"/>
</dbReference>
<gene>
    <name evidence="1" type="ordered locus">RCAP_rcc02938</name>
</gene>
<name>D5APU6_RHOCB</name>
<dbReference type="AlphaFoldDB" id="D5APU6"/>
<sequence>MNARVTVRNPQMASLLAEYSERFRERENAVLAARYAPAEQWTPKAVGEAMLEALRWAQWSAGRTGPGGIKTVALPFIASLDEHLAEGWGLPEVAGDEDPDPRRLRVMPSPEQISRHEAALDWPRIYLKDHEGSAKILALWLRCKVTKKPFDAAIKARGTISRGAAIQMRDKALSIISQGLDKDGEMLPKSD</sequence>
<accession>D5APU6</accession>
<dbReference type="HOGENOM" id="CLU_121926_0_0_5"/>
<proteinExistence type="predicted"/>
<protein>
    <submittedName>
        <fullName evidence="1">Uncharacterized protein</fullName>
    </submittedName>
</protein>
<evidence type="ECO:0000313" key="1">
    <source>
        <dbReference type="EMBL" id="ADE86665.1"/>
    </source>
</evidence>
<reference key="1">
    <citation type="submission" date="2008-12" db="EMBL/GenBank/DDBJ databases">
        <title>Complete genome sequence of Rhodobacter capsulatus SB1003.</title>
        <authorList>
            <person name="Strnad H."/>
            <person name="Lapidus A."/>
            <person name="Vlcek C."/>
            <person name="Ulbrich P."/>
            <person name="Paces J."/>
            <person name="Maltsev N."/>
            <person name="Kumar V."/>
            <person name="Kogan Y."/>
            <person name="Milgram A."/>
            <person name="Rebrekov D."/>
            <person name="Mazur M."/>
            <person name="Cox R."/>
            <person name="Kyrpides N."/>
            <person name="Kolar M."/>
            <person name="Sachova J."/>
            <person name="Ridl J."/>
            <person name="Ivanova N."/>
            <person name="Kapatral V."/>
            <person name="Los T."/>
            <person name="Lykidis A."/>
            <person name="Mikhailova N."/>
            <person name="Reznik G."/>
            <person name="Vasieva O."/>
            <person name="Fonstein M."/>
            <person name="Paces V."/>
            <person name="Haselkorn R."/>
        </authorList>
    </citation>
    <scope>NUCLEOTIDE SEQUENCE</scope>
    <source>
        <strain>SB1003</strain>
    </source>
</reference>
<dbReference type="KEGG" id="rcp:RCAP_rcc02938"/>
<dbReference type="eggNOG" id="ENOG50301U5">
    <property type="taxonomic scope" value="Bacteria"/>
</dbReference>
<dbReference type="Proteomes" id="UP000002361">
    <property type="component" value="Chromosome"/>
</dbReference>
<keyword evidence="2" id="KW-1185">Reference proteome</keyword>